<dbReference type="PANTHER" id="PTHR30055">
    <property type="entry name" value="HTH-TYPE TRANSCRIPTIONAL REGULATOR RUTR"/>
    <property type="match status" value="1"/>
</dbReference>
<dbReference type="SUPFAM" id="SSF48498">
    <property type="entry name" value="Tetracyclin repressor-like, C-terminal domain"/>
    <property type="match status" value="1"/>
</dbReference>
<evidence type="ECO:0000256" key="2">
    <source>
        <dbReference type="PROSITE-ProRule" id="PRU00335"/>
    </source>
</evidence>
<name>A0A1T4Z1C1_9ACTN</name>
<dbReference type="OrthoDB" id="1669699at2"/>
<dbReference type="InterPro" id="IPR001647">
    <property type="entry name" value="HTH_TetR"/>
</dbReference>
<evidence type="ECO:0000313" key="5">
    <source>
        <dbReference type="Proteomes" id="UP000191040"/>
    </source>
</evidence>
<sequence>MEQRKQRPRGDRTRARLLDAARAEFGQHGFGGASTRGIAERAGISASALYAHHRSKEELLFLVAKDGHENALRDMQRVLATQTGPGAQFAGVMRVMSAGNAREQFVSHVLANELDSLNPEHYAEIAAIRRAMVGLVRAIIDRGVELELFECPRIDVTVTALFSLCVDVARWYRPDGRWAPEEIGDHFALLGLRMLNASPAVIDAAFAAS</sequence>
<keyword evidence="5" id="KW-1185">Reference proteome</keyword>
<organism evidence="4 5">
    <name type="scientific">Aeromicrobium choanae</name>
    <dbReference type="NCBI Taxonomy" id="1736691"/>
    <lineage>
        <taxon>Bacteria</taxon>
        <taxon>Bacillati</taxon>
        <taxon>Actinomycetota</taxon>
        <taxon>Actinomycetes</taxon>
        <taxon>Propionibacteriales</taxon>
        <taxon>Nocardioidaceae</taxon>
        <taxon>Aeromicrobium</taxon>
    </lineage>
</organism>
<dbReference type="PRINTS" id="PR00455">
    <property type="entry name" value="HTHTETR"/>
</dbReference>
<dbReference type="PROSITE" id="PS50977">
    <property type="entry name" value="HTH_TETR_2"/>
    <property type="match status" value="1"/>
</dbReference>
<dbReference type="InterPro" id="IPR050109">
    <property type="entry name" value="HTH-type_TetR-like_transc_reg"/>
</dbReference>
<reference evidence="5" key="1">
    <citation type="submission" date="2017-02" db="EMBL/GenBank/DDBJ databases">
        <authorList>
            <person name="Varghese N."/>
            <person name="Submissions S."/>
        </authorList>
    </citation>
    <scope>NUCLEOTIDE SEQUENCE [LARGE SCALE GENOMIC DNA]</scope>
    <source>
        <strain evidence="5">9H-4</strain>
    </source>
</reference>
<dbReference type="Gene3D" id="1.10.357.10">
    <property type="entry name" value="Tetracycline Repressor, domain 2"/>
    <property type="match status" value="1"/>
</dbReference>
<dbReference type="InterPro" id="IPR009057">
    <property type="entry name" value="Homeodomain-like_sf"/>
</dbReference>
<dbReference type="Proteomes" id="UP000191040">
    <property type="component" value="Chromosome I"/>
</dbReference>
<dbReference type="RefSeq" id="WP_078699878.1">
    <property type="nucleotide sequence ID" value="NZ_LT796768.1"/>
</dbReference>
<dbReference type="EMBL" id="LT796768">
    <property type="protein sequence ID" value="SKB07822.1"/>
    <property type="molecule type" value="Genomic_DNA"/>
</dbReference>
<evidence type="ECO:0000256" key="1">
    <source>
        <dbReference type="ARBA" id="ARBA00023125"/>
    </source>
</evidence>
<proteinExistence type="predicted"/>
<evidence type="ECO:0000259" key="3">
    <source>
        <dbReference type="PROSITE" id="PS50977"/>
    </source>
</evidence>
<feature type="domain" description="HTH tetR-type" evidence="3">
    <location>
        <begin position="11"/>
        <end position="71"/>
    </location>
</feature>
<dbReference type="Pfam" id="PF17932">
    <property type="entry name" value="TetR_C_24"/>
    <property type="match status" value="1"/>
</dbReference>
<accession>A0A1T4Z1C1</accession>
<dbReference type="STRING" id="1736691.SAMN06295964_1846"/>
<feature type="DNA-binding region" description="H-T-H motif" evidence="2">
    <location>
        <begin position="34"/>
        <end position="53"/>
    </location>
</feature>
<dbReference type="InterPro" id="IPR041490">
    <property type="entry name" value="KstR2_TetR_C"/>
</dbReference>
<dbReference type="GO" id="GO:0003700">
    <property type="term" value="F:DNA-binding transcription factor activity"/>
    <property type="evidence" value="ECO:0007669"/>
    <property type="project" value="TreeGrafter"/>
</dbReference>
<protein>
    <submittedName>
        <fullName evidence="4">Transcriptional regulator, TetR family</fullName>
    </submittedName>
</protein>
<dbReference type="GO" id="GO:0000976">
    <property type="term" value="F:transcription cis-regulatory region binding"/>
    <property type="evidence" value="ECO:0007669"/>
    <property type="project" value="TreeGrafter"/>
</dbReference>
<keyword evidence="1 2" id="KW-0238">DNA-binding</keyword>
<dbReference type="AlphaFoldDB" id="A0A1T4Z1C1"/>
<dbReference type="PANTHER" id="PTHR30055:SF200">
    <property type="entry name" value="HTH-TYPE TRANSCRIPTIONAL REPRESSOR BDCR"/>
    <property type="match status" value="1"/>
</dbReference>
<dbReference type="InterPro" id="IPR036271">
    <property type="entry name" value="Tet_transcr_reg_TetR-rel_C_sf"/>
</dbReference>
<dbReference type="Pfam" id="PF00440">
    <property type="entry name" value="TetR_N"/>
    <property type="match status" value="1"/>
</dbReference>
<gene>
    <name evidence="4" type="ORF">SAMN06295964_1846</name>
</gene>
<dbReference type="SUPFAM" id="SSF46689">
    <property type="entry name" value="Homeodomain-like"/>
    <property type="match status" value="1"/>
</dbReference>
<evidence type="ECO:0000313" key="4">
    <source>
        <dbReference type="EMBL" id="SKB07822.1"/>
    </source>
</evidence>